<dbReference type="Proteomes" id="UP000030754">
    <property type="component" value="Unassembled WGS sequence"/>
</dbReference>
<name>U6MNG4_9EIME</name>
<gene>
    <name evidence="3" type="ORF">ENH_00006350</name>
</gene>
<reference evidence="3" key="2">
    <citation type="submission" date="2013-10" db="EMBL/GenBank/DDBJ databases">
        <authorList>
            <person name="Aslett M."/>
        </authorList>
    </citation>
    <scope>NUCLEOTIDE SEQUENCE [LARGE SCALE GENOMIC DNA]</scope>
    <source>
        <strain evidence="3">Houghton</strain>
    </source>
</reference>
<dbReference type="InterPro" id="IPR003409">
    <property type="entry name" value="MORN"/>
</dbReference>
<keyword evidence="4" id="KW-1185">Reference proteome</keyword>
<dbReference type="GeneID" id="25470826"/>
<dbReference type="OrthoDB" id="282259at2759"/>
<dbReference type="VEuPathDB" id="ToxoDB:ENH_00006350"/>
<dbReference type="SMART" id="SM00698">
    <property type="entry name" value="MORN"/>
    <property type="match status" value="3"/>
</dbReference>
<dbReference type="Pfam" id="PF02493">
    <property type="entry name" value="MORN"/>
    <property type="match status" value="3"/>
</dbReference>
<dbReference type="RefSeq" id="XP_013434003.1">
    <property type="nucleotide sequence ID" value="XM_013578549.1"/>
</dbReference>
<keyword evidence="1" id="KW-0677">Repeat</keyword>
<protein>
    <submittedName>
        <fullName evidence="3">MORN repeat-containing protein, putative</fullName>
    </submittedName>
</protein>
<dbReference type="EMBL" id="HG723196">
    <property type="protein sequence ID" value="CDJ65536.1"/>
    <property type="molecule type" value="Genomic_DNA"/>
</dbReference>
<dbReference type="AlphaFoldDB" id="U6MNG4"/>
<dbReference type="SUPFAM" id="SSF82185">
    <property type="entry name" value="Histone H3 K4-specific methyltransferase SET7/9 N-terminal domain"/>
    <property type="match status" value="1"/>
</dbReference>
<evidence type="ECO:0000313" key="4">
    <source>
        <dbReference type="Proteomes" id="UP000030754"/>
    </source>
</evidence>
<proteinExistence type="predicted"/>
<evidence type="ECO:0000256" key="1">
    <source>
        <dbReference type="ARBA" id="ARBA00022737"/>
    </source>
</evidence>
<dbReference type="PANTHER" id="PTHR43215">
    <property type="entry name" value="RADIAL SPOKE HEAD 1 HOMOLOG"/>
    <property type="match status" value="1"/>
</dbReference>
<dbReference type="Gene3D" id="2.20.110.10">
    <property type="entry name" value="Histone H3 K4-specific methyltransferase SET7/9 N-terminal domain"/>
    <property type="match status" value="2"/>
</dbReference>
<feature type="region of interest" description="Disordered" evidence="2">
    <location>
        <begin position="86"/>
        <end position="125"/>
    </location>
</feature>
<dbReference type="PANTHER" id="PTHR43215:SF14">
    <property type="entry name" value="RADIAL SPOKE HEAD 1 HOMOLOG"/>
    <property type="match status" value="1"/>
</dbReference>
<accession>U6MNG4</accession>
<sequence>MGTAISCQCLDASKSENGLEIVATQQTEGNEGDNTAKTTVLSGGATYTGDFKNGLKHGFGVLVRPCGSKYVGYFKDGVAEGQGKFIHPSGDTYEGQWKNSKAHGKGRFTHADGSYYDGQTLNPKP</sequence>
<organism evidence="3 4">
    <name type="scientific">Eimeria necatrix</name>
    <dbReference type="NCBI Taxonomy" id="51315"/>
    <lineage>
        <taxon>Eukaryota</taxon>
        <taxon>Sar</taxon>
        <taxon>Alveolata</taxon>
        <taxon>Apicomplexa</taxon>
        <taxon>Conoidasida</taxon>
        <taxon>Coccidia</taxon>
        <taxon>Eucoccidiorida</taxon>
        <taxon>Eimeriorina</taxon>
        <taxon>Eimeriidae</taxon>
        <taxon>Eimeria</taxon>
    </lineage>
</organism>
<reference evidence="3" key="1">
    <citation type="submission" date="2013-10" db="EMBL/GenBank/DDBJ databases">
        <title>Genomic analysis of the causative agents of coccidiosis in chickens.</title>
        <authorList>
            <person name="Reid A.J."/>
            <person name="Blake D."/>
            <person name="Billington K."/>
            <person name="Browne H."/>
            <person name="Dunn M."/>
            <person name="Hung S."/>
            <person name="Kawahara F."/>
            <person name="Miranda-Saavedra D."/>
            <person name="Mourier T."/>
            <person name="Nagra H."/>
            <person name="Otto T.D."/>
            <person name="Rawlings N."/>
            <person name="Sanchez A."/>
            <person name="Sanders M."/>
            <person name="Subramaniam C."/>
            <person name="Tay Y."/>
            <person name="Dear P."/>
            <person name="Doerig C."/>
            <person name="Gruber A."/>
            <person name="Parkinson J."/>
            <person name="Shirley M."/>
            <person name="Wan K.L."/>
            <person name="Berriman M."/>
            <person name="Tomley F."/>
            <person name="Pain A."/>
        </authorList>
    </citation>
    <scope>NUCLEOTIDE SEQUENCE [LARGE SCALE GENOMIC DNA]</scope>
    <source>
        <strain evidence="3">Houghton</strain>
    </source>
</reference>
<evidence type="ECO:0000313" key="3">
    <source>
        <dbReference type="EMBL" id="CDJ65536.1"/>
    </source>
</evidence>
<evidence type="ECO:0000256" key="2">
    <source>
        <dbReference type="SAM" id="MobiDB-lite"/>
    </source>
</evidence>